<protein>
    <submittedName>
        <fullName evidence="3">Glycosyltransferase</fullName>
    </submittedName>
</protein>
<reference evidence="3" key="2">
    <citation type="journal article" date="2022" name="Microbiol. Resour. Announc.">
        <title>Metagenome Sequencing to Explore Phylogenomics of Terrestrial Cyanobacteria.</title>
        <authorList>
            <person name="Ward R.D."/>
            <person name="Stajich J.E."/>
            <person name="Johansen J.R."/>
            <person name="Huntemann M."/>
            <person name="Clum A."/>
            <person name="Foster B."/>
            <person name="Foster B."/>
            <person name="Roux S."/>
            <person name="Palaniappan K."/>
            <person name="Varghese N."/>
            <person name="Mukherjee S."/>
            <person name="Reddy T.B.K."/>
            <person name="Daum C."/>
            <person name="Copeland A."/>
            <person name="Chen I.A."/>
            <person name="Ivanova N.N."/>
            <person name="Kyrpides N.C."/>
            <person name="Shapiro N."/>
            <person name="Eloe-Fadrosh E.A."/>
            <person name="Pietrasiak N."/>
        </authorList>
    </citation>
    <scope>NUCLEOTIDE SEQUENCE</scope>
    <source>
        <strain evidence="3">GSE-NOS-MK-12-04C</strain>
    </source>
</reference>
<reference evidence="3" key="1">
    <citation type="submission" date="2021-05" db="EMBL/GenBank/DDBJ databases">
        <authorList>
            <person name="Pietrasiak N."/>
            <person name="Ward R."/>
            <person name="Stajich J.E."/>
            <person name="Kurbessoian T."/>
        </authorList>
    </citation>
    <scope>NUCLEOTIDE SEQUENCE</scope>
    <source>
        <strain evidence="3">GSE-NOS-MK-12-04C</strain>
    </source>
</reference>
<dbReference type="EMBL" id="JAHHGZ010000012">
    <property type="protein sequence ID" value="MBW4668293.1"/>
    <property type="molecule type" value="Genomic_DNA"/>
</dbReference>
<feature type="domain" description="Glycosyltransferase subfamily 4-like N-terminal" evidence="2">
    <location>
        <begin position="16"/>
        <end position="172"/>
    </location>
</feature>
<dbReference type="SUPFAM" id="SSF53756">
    <property type="entry name" value="UDP-Glycosyltransferase/glycogen phosphorylase"/>
    <property type="match status" value="1"/>
</dbReference>
<evidence type="ECO:0000259" key="1">
    <source>
        <dbReference type="Pfam" id="PF00534"/>
    </source>
</evidence>
<dbReference type="AlphaFoldDB" id="A0A951US33"/>
<dbReference type="GO" id="GO:0016757">
    <property type="term" value="F:glycosyltransferase activity"/>
    <property type="evidence" value="ECO:0007669"/>
    <property type="project" value="InterPro"/>
</dbReference>
<dbReference type="InterPro" id="IPR001296">
    <property type="entry name" value="Glyco_trans_1"/>
</dbReference>
<accession>A0A951US33</accession>
<name>A0A951US33_9CYAN</name>
<dbReference type="PANTHER" id="PTHR12526">
    <property type="entry name" value="GLYCOSYLTRANSFERASE"/>
    <property type="match status" value="1"/>
</dbReference>
<evidence type="ECO:0000313" key="3">
    <source>
        <dbReference type="EMBL" id="MBW4668293.1"/>
    </source>
</evidence>
<evidence type="ECO:0000259" key="2">
    <source>
        <dbReference type="Pfam" id="PF13439"/>
    </source>
</evidence>
<dbReference type="Pfam" id="PF00534">
    <property type="entry name" value="Glycos_transf_1"/>
    <property type="match status" value="1"/>
</dbReference>
<dbReference type="Proteomes" id="UP000729701">
    <property type="component" value="Unassembled WGS sequence"/>
</dbReference>
<dbReference type="Gene3D" id="3.40.50.2000">
    <property type="entry name" value="Glycogen Phosphorylase B"/>
    <property type="match status" value="2"/>
</dbReference>
<dbReference type="InterPro" id="IPR028098">
    <property type="entry name" value="Glyco_trans_4-like_N"/>
</dbReference>
<proteinExistence type="predicted"/>
<comment type="caution">
    <text evidence="3">The sequence shown here is derived from an EMBL/GenBank/DDBJ whole genome shotgun (WGS) entry which is preliminary data.</text>
</comment>
<gene>
    <name evidence="3" type="ORF">KME60_12930</name>
</gene>
<organism evidence="3 4">
    <name type="scientific">Cyanomargarita calcarea GSE-NOS-MK-12-04C</name>
    <dbReference type="NCBI Taxonomy" id="2839659"/>
    <lineage>
        <taxon>Bacteria</taxon>
        <taxon>Bacillati</taxon>
        <taxon>Cyanobacteriota</taxon>
        <taxon>Cyanophyceae</taxon>
        <taxon>Nostocales</taxon>
        <taxon>Cyanomargaritaceae</taxon>
        <taxon>Cyanomargarita</taxon>
    </lineage>
</organism>
<evidence type="ECO:0000313" key="4">
    <source>
        <dbReference type="Proteomes" id="UP000729701"/>
    </source>
</evidence>
<feature type="domain" description="Glycosyl transferase family 1" evidence="1">
    <location>
        <begin position="193"/>
        <end position="346"/>
    </location>
</feature>
<dbReference type="CDD" id="cd03811">
    <property type="entry name" value="GT4_GT28_WabH-like"/>
    <property type="match status" value="1"/>
</dbReference>
<sequence length="364" mass="40244">MKKEPIAFFIPTLDGGGAERAVVNLLKGMVERDILLDLVLASAKGPYLSQIPKQVRLFNLEAGRVIKAILPLSLYLRQNRPQMLISQMCHANVIALIARDLARTNTPLIAVEQANLSNSKSHLMRANLVPPLMKWLYPRAEAIVGVSQGVIDDLEMQFGFQKEKLSVIYNPVVDSDLIAKAKAPVNHPWFQEGSPPVFLAVGRLTEQKDFLTLIKAFAILRKQVQARLVILGEGELRIELETLINTLGIAEDVSLPGFLENPYAYMNKATAFVLSSRWEGLPTVLIEAMACGCPVIATDCPSGPNEILEAGKYGILIPMGNPESLSKAMLQILETPVNRDILIQRAMHFSREQSVSKYLALLDR</sequence>
<dbReference type="PANTHER" id="PTHR12526:SF630">
    <property type="entry name" value="GLYCOSYLTRANSFERASE"/>
    <property type="match status" value="1"/>
</dbReference>
<dbReference type="Pfam" id="PF13439">
    <property type="entry name" value="Glyco_transf_4"/>
    <property type="match status" value="1"/>
</dbReference>